<dbReference type="Pfam" id="PF03466">
    <property type="entry name" value="LysR_substrate"/>
    <property type="match status" value="1"/>
</dbReference>
<dbReference type="PANTHER" id="PTHR30126:SF40">
    <property type="entry name" value="HTH-TYPE TRANSCRIPTIONAL REGULATOR GLTR"/>
    <property type="match status" value="1"/>
</dbReference>
<keyword evidence="3" id="KW-0238">DNA-binding</keyword>
<evidence type="ECO:0000259" key="5">
    <source>
        <dbReference type="PROSITE" id="PS50931"/>
    </source>
</evidence>
<reference evidence="6 7" key="1">
    <citation type="submission" date="2016-08" db="EMBL/GenBank/DDBJ databases">
        <title>Novel Firmicutes and Novel Genomes.</title>
        <authorList>
            <person name="Poppleton D.I."/>
            <person name="Gribaldo S."/>
        </authorList>
    </citation>
    <scope>NUCLEOTIDE SEQUENCE [LARGE SCALE GENOMIC DNA]</scope>
    <source>
        <strain evidence="6 7">CTT3</strain>
    </source>
</reference>
<evidence type="ECO:0000313" key="7">
    <source>
        <dbReference type="Proteomes" id="UP000284177"/>
    </source>
</evidence>
<dbReference type="PRINTS" id="PR00039">
    <property type="entry name" value="HTHLYSR"/>
</dbReference>
<dbReference type="GO" id="GO:0003700">
    <property type="term" value="F:DNA-binding transcription factor activity"/>
    <property type="evidence" value="ECO:0007669"/>
    <property type="project" value="InterPro"/>
</dbReference>
<dbReference type="InterPro" id="IPR036390">
    <property type="entry name" value="WH_DNA-bd_sf"/>
</dbReference>
<sequence length="293" mass="33813">MIDFKLKTFITVAKTKNFTRAADILNMTQPAISQHIKALEEYYNAKLFYKKNRQMKLTEEGKLLFKYTLKLDRLSKKAKHNLRNKTSLIKRYNVGATLTIGGYVLPEIIGKYRQKNENIDVILYVDNTENIIKKLFNGDIDLGVIEGPFNRGKVKYKKFKDDELVLAVSPLHPFAEKDFVNIEDVLQEKLILREQGSGTRQVFENHLLKAGYSLDDMNVYMEIGNITALISLVQSNLGCTVISKEAIKNSVKNNTLKVVPIKNFLITREFNFIYLDDFNRDFIDDFSQFCISN</sequence>
<dbReference type="Proteomes" id="UP000284177">
    <property type="component" value="Unassembled WGS sequence"/>
</dbReference>
<dbReference type="FunFam" id="1.10.10.10:FF:000001">
    <property type="entry name" value="LysR family transcriptional regulator"/>
    <property type="match status" value="1"/>
</dbReference>
<evidence type="ECO:0000256" key="1">
    <source>
        <dbReference type="ARBA" id="ARBA00009437"/>
    </source>
</evidence>
<keyword evidence="4" id="KW-0804">Transcription</keyword>
<dbReference type="PROSITE" id="PS50931">
    <property type="entry name" value="HTH_LYSR"/>
    <property type="match status" value="1"/>
</dbReference>
<accession>A0A419SWC8</accession>
<dbReference type="EMBL" id="MCIB01000037">
    <property type="protein sequence ID" value="RKD29526.1"/>
    <property type="molecule type" value="Genomic_DNA"/>
</dbReference>
<dbReference type="AlphaFoldDB" id="A0A419SWC8"/>
<keyword evidence="7" id="KW-1185">Reference proteome</keyword>
<dbReference type="RefSeq" id="WP_120170474.1">
    <property type="nucleotide sequence ID" value="NZ_MCIB01000037.1"/>
</dbReference>
<dbReference type="InterPro" id="IPR005119">
    <property type="entry name" value="LysR_subst-bd"/>
</dbReference>
<dbReference type="PANTHER" id="PTHR30126">
    <property type="entry name" value="HTH-TYPE TRANSCRIPTIONAL REGULATOR"/>
    <property type="match status" value="1"/>
</dbReference>
<dbReference type="SUPFAM" id="SSF53850">
    <property type="entry name" value="Periplasmic binding protein-like II"/>
    <property type="match status" value="1"/>
</dbReference>
<gene>
    <name evidence="6" type="ORF">BET03_05560</name>
</gene>
<dbReference type="Gene3D" id="3.40.190.290">
    <property type="match status" value="1"/>
</dbReference>
<proteinExistence type="inferred from homology"/>
<dbReference type="CDD" id="cd08420">
    <property type="entry name" value="PBP2_CysL_like"/>
    <property type="match status" value="1"/>
</dbReference>
<evidence type="ECO:0000256" key="2">
    <source>
        <dbReference type="ARBA" id="ARBA00023015"/>
    </source>
</evidence>
<dbReference type="SUPFAM" id="SSF46785">
    <property type="entry name" value="Winged helix' DNA-binding domain"/>
    <property type="match status" value="1"/>
</dbReference>
<dbReference type="InterPro" id="IPR036388">
    <property type="entry name" value="WH-like_DNA-bd_sf"/>
</dbReference>
<keyword evidence="2" id="KW-0805">Transcription regulation</keyword>
<evidence type="ECO:0000256" key="4">
    <source>
        <dbReference type="ARBA" id="ARBA00023163"/>
    </source>
</evidence>
<protein>
    <submittedName>
        <fullName evidence="6">Transcriptional regulator</fullName>
    </submittedName>
</protein>
<comment type="similarity">
    <text evidence="1">Belongs to the LysR transcriptional regulatory family.</text>
</comment>
<dbReference type="GO" id="GO:0000976">
    <property type="term" value="F:transcription cis-regulatory region binding"/>
    <property type="evidence" value="ECO:0007669"/>
    <property type="project" value="TreeGrafter"/>
</dbReference>
<dbReference type="InterPro" id="IPR000847">
    <property type="entry name" value="LysR_HTH_N"/>
</dbReference>
<dbReference type="OrthoDB" id="9785745at2"/>
<dbReference type="Pfam" id="PF00126">
    <property type="entry name" value="HTH_1"/>
    <property type="match status" value="1"/>
</dbReference>
<comment type="caution">
    <text evidence="6">The sequence shown here is derived from an EMBL/GenBank/DDBJ whole genome shotgun (WGS) entry which is preliminary data.</text>
</comment>
<organism evidence="6 7">
    <name type="scientific">Thermohalobacter berrensis</name>
    <dbReference type="NCBI Taxonomy" id="99594"/>
    <lineage>
        <taxon>Bacteria</taxon>
        <taxon>Bacillati</taxon>
        <taxon>Bacillota</taxon>
        <taxon>Tissierellia</taxon>
        <taxon>Tissierellales</taxon>
        <taxon>Thermohalobacteraceae</taxon>
        <taxon>Thermohalobacter</taxon>
    </lineage>
</organism>
<dbReference type="Gene3D" id="1.10.10.10">
    <property type="entry name" value="Winged helix-like DNA-binding domain superfamily/Winged helix DNA-binding domain"/>
    <property type="match status" value="1"/>
</dbReference>
<name>A0A419SWC8_9FIRM</name>
<feature type="domain" description="HTH lysR-type" evidence="5">
    <location>
        <begin position="1"/>
        <end position="58"/>
    </location>
</feature>
<evidence type="ECO:0000313" key="6">
    <source>
        <dbReference type="EMBL" id="RKD29526.1"/>
    </source>
</evidence>
<evidence type="ECO:0000256" key="3">
    <source>
        <dbReference type="ARBA" id="ARBA00023125"/>
    </source>
</evidence>